<dbReference type="Gene3D" id="3.20.20.70">
    <property type="entry name" value="Aldolase class I"/>
    <property type="match status" value="1"/>
</dbReference>
<evidence type="ECO:0000256" key="6">
    <source>
        <dbReference type="HAMAP-Rule" id="MF_00114"/>
    </source>
</evidence>
<dbReference type="InterPro" id="IPR011343">
    <property type="entry name" value="DeoC"/>
</dbReference>
<dbReference type="EMBL" id="JAAIYO010000004">
    <property type="protein sequence ID" value="MBE4749906.1"/>
    <property type="molecule type" value="Genomic_DNA"/>
</dbReference>
<comment type="caution">
    <text evidence="7">The sequence shown here is derived from an EMBL/GenBank/DDBJ whole genome shotgun (WGS) entry which is preliminary data.</text>
</comment>
<dbReference type="SUPFAM" id="SSF51569">
    <property type="entry name" value="Aldolase"/>
    <property type="match status" value="1"/>
</dbReference>
<comment type="similarity">
    <text evidence="1 6">Belongs to the DeoC/FbaB aldolase family. DeoC type 1 subfamily.</text>
</comment>
<dbReference type="SMART" id="SM01133">
    <property type="entry name" value="DeoC"/>
    <property type="match status" value="1"/>
</dbReference>
<evidence type="ECO:0000256" key="4">
    <source>
        <dbReference type="ARBA" id="ARBA00023270"/>
    </source>
</evidence>
<comment type="pathway">
    <text evidence="6">Carbohydrate degradation; 2-deoxy-D-ribose 1-phosphate degradation; D-glyceraldehyde 3-phosphate and acetaldehyde from 2-deoxy-alpha-D-ribose 1-phosphate: step 2/2.</text>
</comment>
<keyword evidence="3 6" id="KW-0456">Lyase</keyword>
<feature type="active site" description="Proton donor/acceptor" evidence="6">
    <location>
        <position position="148"/>
    </location>
</feature>
<dbReference type="Proteomes" id="UP001516472">
    <property type="component" value="Unassembled WGS sequence"/>
</dbReference>
<dbReference type="InterPro" id="IPR002915">
    <property type="entry name" value="DeoC/FbaB/LacD_aldolase"/>
</dbReference>
<evidence type="ECO:0000256" key="1">
    <source>
        <dbReference type="ARBA" id="ARBA00010936"/>
    </source>
</evidence>
<keyword evidence="2 6" id="KW-0963">Cytoplasm</keyword>
<comment type="subcellular location">
    <subcellularLocation>
        <location evidence="6">Cytoplasm</location>
    </subcellularLocation>
</comment>
<dbReference type="InterPro" id="IPR028581">
    <property type="entry name" value="DeoC_typeI"/>
</dbReference>
<dbReference type="InterPro" id="IPR013785">
    <property type="entry name" value="Aldolase_TIM"/>
</dbReference>
<organism evidence="7 8">
    <name type="scientific">Corallococcus soli</name>
    <dbReference type="NCBI Taxonomy" id="2710757"/>
    <lineage>
        <taxon>Bacteria</taxon>
        <taxon>Pseudomonadati</taxon>
        <taxon>Myxococcota</taxon>
        <taxon>Myxococcia</taxon>
        <taxon>Myxococcales</taxon>
        <taxon>Cystobacterineae</taxon>
        <taxon>Myxococcaceae</taxon>
        <taxon>Corallococcus</taxon>
    </lineage>
</organism>
<keyword evidence="4 6" id="KW-0704">Schiff base</keyword>
<evidence type="ECO:0000256" key="2">
    <source>
        <dbReference type="ARBA" id="ARBA00022490"/>
    </source>
</evidence>
<dbReference type="EC" id="4.1.2.4" evidence="6"/>
<evidence type="ECO:0000313" key="8">
    <source>
        <dbReference type="Proteomes" id="UP001516472"/>
    </source>
</evidence>
<accession>A0ABR9PPQ2</accession>
<dbReference type="HAMAP" id="MF_00114">
    <property type="entry name" value="DeoC_type1"/>
    <property type="match status" value="1"/>
</dbReference>
<keyword evidence="8" id="KW-1185">Reference proteome</keyword>
<dbReference type="NCBIfam" id="TIGR00126">
    <property type="entry name" value="deoC"/>
    <property type="match status" value="1"/>
</dbReference>
<evidence type="ECO:0000313" key="7">
    <source>
        <dbReference type="EMBL" id="MBE4749906.1"/>
    </source>
</evidence>
<reference evidence="7 8" key="1">
    <citation type="submission" date="2020-02" db="EMBL/GenBank/DDBJ databases">
        <authorList>
            <person name="Babadi Z.K."/>
            <person name="Risdian C."/>
            <person name="Ebrahimipour G.H."/>
            <person name="Wink J."/>
        </authorList>
    </citation>
    <scope>NUCLEOTIDE SEQUENCE [LARGE SCALE GENOMIC DNA]</scope>
    <source>
        <strain evidence="7 8">ZKHCc1 1396</strain>
    </source>
</reference>
<comment type="function">
    <text evidence="6">Catalyzes a reversible aldol reaction between acetaldehyde and D-glyceraldehyde 3-phosphate to generate 2-deoxy-D-ribose 5-phosphate.</text>
</comment>
<dbReference type="PANTHER" id="PTHR10889:SF1">
    <property type="entry name" value="DEOXYRIBOSE-PHOSPHATE ALDOLASE"/>
    <property type="match status" value="1"/>
</dbReference>
<evidence type="ECO:0000256" key="5">
    <source>
        <dbReference type="ARBA" id="ARBA00048791"/>
    </source>
</evidence>
<dbReference type="Pfam" id="PF01791">
    <property type="entry name" value="DeoC"/>
    <property type="match status" value="1"/>
</dbReference>
<feature type="active site" description="Proton donor/acceptor" evidence="6">
    <location>
        <position position="239"/>
    </location>
</feature>
<feature type="active site" description="Schiff-base intermediate with acetaldehyde" evidence="6">
    <location>
        <position position="210"/>
    </location>
</feature>
<comment type="catalytic activity">
    <reaction evidence="5 6">
        <text>2-deoxy-D-ribose 5-phosphate = D-glyceraldehyde 3-phosphate + acetaldehyde</text>
        <dbReference type="Rhea" id="RHEA:12821"/>
        <dbReference type="ChEBI" id="CHEBI:15343"/>
        <dbReference type="ChEBI" id="CHEBI:59776"/>
        <dbReference type="ChEBI" id="CHEBI:62877"/>
        <dbReference type="EC" id="4.1.2.4"/>
    </reaction>
</comment>
<dbReference type="PANTHER" id="PTHR10889">
    <property type="entry name" value="DEOXYRIBOSE-PHOSPHATE ALDOLASE"/>
    <property type="match status" value="1"/>
</dbReference>
<proteinExistence type="inferred from homology"/>
<gene>
    <name evidence="6 7" type="primary">deoC</name>
    <name evidence="7" type="ORF">G4177_17215</name>
</gene>
<name>A0ABR9PPQ2_9BACT</name>
<dbReference type="RefSeq" id="WP_193349365.1">
    <property type="nucleotide sequence ID" value="NZ_JAAIYO010000004.1"/>
</dbReference>
<protein>
    <recommendedName>
        <fullName evidence="6">Deoxyribose-phosphate aldolase</fullName>
        <shortName evidence="6">DERA</shortName>
        <ecNumber evidence="6">4.1.2.4</ecNumber>
    </recommendedName>
    <alternativeName>
        <fullName evidence="6">2-deoxy-D-ribose 5-phosphate aldolase</fullName>
    </alternativeName>
    <alternativeName>
        <fullName evidence="6">Phosphodeoxyriboaldolase</fullName>
        <shortName evidence="6">Deoxyriboaldolase</shortName>
    </alternativeName>
</protein>
<dbReference type="GO" id="GO:0004139">
    <property type="term" value="F:deoxyribose-phosphate aldolase activity"/>
    <property type="evidence" value="ECO:0007669"/>
    <property type="project" value="UniProtKB-EC"/>
</dbReference>
<evidence type="ECO:0000256" key="3">
    <source>
        <dbReference type="ARBA" id="ARBA00023239"/>
    </source>
</evidence>
<sequence length="279" mass="29155">MSSDAEAFFTVLEELVDQARHRLHAWKGQTQAAPSPESPRPPLVKTATARVDPASLLKAQDLAPYIDHTLLKPEARAEDVVRVAEEARQYGFATVCVNSCHVATAARVLAGASAVPIAVVGFPLGAMLPQAKAFEAREAIRAGAREIDMVLNLGALKAHDYQRVHQDITAVVEASHPVPVKVILETGHLTDEEKVVACALSKAAGAAFVKTSTGFGPGGATVKDIELMRAVVGDEVGVKASGGVRSAEDAVKLLRAGANRLGASASVAIVTGQISTAQY</sequence>
<dbReference type="CDD" id="cd00959">
    <property type="entry name" value="DeoC"/>
    <property type="match status" value="1"/>
</dbReference>